<feature type="domain" description="Carboxylesterase type B" evidence="7">
    <location>
        <begin position="24"/>
        <end position="518"/>
    </location>
</feature>
<keyword evidence="2" id="KW-0719">Serine esterase</keyword>
<feature type="signal peptide" evidence="6">
    <location>
        <begin position="1"/>
        <end position="19"/>
    </location>
</feature>
<keyword evidence="3 6" id="KW-0378">Hydrolase</keyword>
<dbReference type="InterPro" id="IPR029058">
    <property type="entry name" value="AB_hydrolase_fold"/>
</dbReference>
<dbReference type="Pfam" id="PF00135">
    <property type="entry name" value="COesterase"/>
    <property type="match status" value="1"/>
</dbReference>
<comment type="similarity">
    <text evidence="1 6">Belongs to the type-B carboxylesterase/lipase family.</text>
</comment>
<name>A0ABR3HGH0_LOXSC</name>
<evidence type="ECO:0000256" key="1">
    <source>
        <dbReference type="ARBA" id="ARBA00005964"/>
    </source>
</evidence>
<dbReference type="PANTHER" id="PTHR43142:SF1">
    <property type="entry name" value="CARBOXYLIC ESTER HYDROLASE"/>
    <property type="match status" value="1"/>
</dbReference>
<dbReference type="Proteomes" id="UP001549920">
    <property type="component" value="Unassembled WGS sequence"/>
</dbReference>
<evidence type="ECO:0000256" key="3">
    <source>
        <dbReference type="ARBA" id="ARBA00022801"/>
    </source>
</evidence>
<keyword evidence="6" id="KW-0732">Signal</keyword>
<dbReference type="InterPro" id="IPR002018">
    <property type="entry name" value="CarbesteraseB"/>
</dbReference>
<keyword evidence="5" id="KW-0325">Glycoprotein</keyword>
<dbReference type="Gene3D" id="3.40.50.1820">
    <property type="entry name" value="alpha/beta hydrolase"/>
    <property type="match status" value="1"/>
</dbReference>
<reference evidence="8 9" key="1">
    <citation type="submission" date="2024-06" db="EMBL/GenBank/DDBJ databases">
        <title>A chromosome-level genome assembly of beet webworm, Loxostege sticticalis.</title>
        <authorList>
            <person name="Zhang Y."/>
        </authorList>
    </citation>
    <scope>NUCLEOTIDE SEQUENCE [LARGE SCALE GENOMIC DNA]</scope>
    <source>
        <strain evidence="8">AQ026</strain>
        <tissue evidence="8">Whole body</tissue>
    </source>
</reference>
<evidence type="ECO:0000256" key="4">
    <source>
        <dbReference type="ARBA" id="ARBA00023157"/>
    </source>
</evidence>
<protein>
    <recommendedName>
        <fullName evidence="6">Carboxylic ester hydrolase</fullName>
        <ecNumber evidence="6">3.1.1.-</ecNumber>
    </recommendedName>
</protein>
<dbReference type="PANTHER" id="PTHR43142">
    <property type="entry name" value="CARBOXYLIC ESTER HYDROLASE"/>
    <property type="match status" value="1"/>
</dbReference>
<dbReference type="PROSITE" id="PS00122">
    <property type="entry name" value="CARBOXYLESTERASE_B_1"/>
    <property type="match status" value="1"/>
</dbReference>
<gene>
    <name evidence="8" type="ORF">ABMA27_005780</name>
</gene>
<proteinExistence type="inferred from homology"/>
<organism evidence="8 9">
    <name type="scientific">Loxostege sticticalis</name>
    <name type="common">Beet webworm moth</name>
    <dbReference type="NCBI Taxonomy" id="481309"/>
    <lineage>
        <taxon>Eukaryota</taxon>
        <taxon>Metazoa</taxon>
        <taxon>Ecdysozoa</taxon>
        <taxon>Arthropoda</taxon>
        <taxon>Hexapoda</taxon>
        <taxon>Insecta</taxon>
        <taxon>Pterygota</taxon>
        <taxon>Neoptera</taxon>
        <taxon>Endopterygota</taxon>
        <taxon>Lepidoptera</taxon>
        <taxon>Glossata</taxon>
        <taxon>Ditrysia</taxon>
        <taxon>Pyraloidea</taxon>
        <taxon>Crambidae</taxon>
        <taxon>Pyraustinae</taxon>
        <taxon>Loxostege</taxon>
    </lineage>
</organism>
<keyword evidence="4" id="KW-1015">Disulfide bond</keyword>
<evidence type="ECO:0000313" key="8">
    <source>
        <dbReference type="EMBL" id="KAL0869510.1"/>
    </source>
</evidence>
<dbReference type="InterPro" id="IPR019826">
    <property type="entry name" value="Carboxylesterase_B_AS"/>
</dbReference>
<evidence type="ECO:0000313" key="9">
    <source>
        <dbReference type="Proteomes" id="UP001549920"/>
    </source>
</evidence>
<evidence type="ECO:0000256" key="6">
    <source>
        <dbReference type="RuleBase" id="RU361235"/>
    </source>
</evidence>
<accession>A0ABR3HGH0</accession>
<evidence type="ECO:0000256" key="2">
    <source>
        <dbReference type="ARBA" id="ARBA00022487"/>
    </source>
</evidence>
<evidence type="ECO:0000259" key="7">
    <source>
        <dbReference type="Pfam" id="PF00135"/>
    </source>
</evidence>
<dbReference type="SUPFAM" id="SSF53474">
    <property type="entry name" value="alpha/beta-Hydrolases"/>
    <property type="match status" value="1"/>
</dbReference>
<dbReference type="EC" id="3.1.1.-" evidence="6"/>
<dbReference type="EMBL" id="JBEUOH010000019">
    <property type="protein sequence ID" value="KAL0869510.1"/>
    <property type="molecule type" value="Genomic_DNA"/>
</dbReference>
<comment type="caution">
    <text evidence="8">The sequence shown here is derived from an EMBL/GenBank/DDBJ whole genome shotgun (WGS) entry which is preliminary data.</text>
</comment>
<evidence type="ECO:0000256" key="5">
    <source>
        <dbReference type="ARBA" id="ARBA00023180"/>
    </source>
</evidence>
<feature type="chain" id="PRO_5045007408" description="Carboxylic ester hydrolase" evidence="6">
    <location>
        <begin position="20"/>
        <end position="545"/>
    </location>
</feature>
<sequence length="545" mass="62214">MLFRAKWVVLWSLWAARLAWLPTPPVRVSNGWLRGSVGPDGSYAQYLGIPYATVLNRFQAPGPEPTWDGVFEAVDENIRCRQPIYLEATSTSGQEDCLILNVYTPLNKPLDKPLPVMVFIHGGGYHQYSGSRMVFGPDYLVNKDIVLVTINYRLNIQGFLCLGIKEAPGNVGMKDQVAALKWVKKNMRVFGGDPDNVTIFGESAGGSSVSFHLLSPMSKGLFHKAITQSGSSLSAWAFQYNPVYLASLLAKKMGLDSQDPYELYKYFMNKSDTDLVVTRVPRKEGNVIISEILYTPCVEPIIEGEEPFLTELPYDLLLKGEFSKVPILIGSNSQEGILFTGMDEQIDKVVFEKALPKDLVFASEQERRKVADRAKLLYMGEDEVSVKTKAKLSKLYGEPYFNYPVLEETELLMRSNDQSVYSYLFEYNGRRNILKNRQSSDLRDMPGATHADELFYLFRLDFVPSLFETDMIEKMTTMWTNFAKYGNPTPEVSELLPVKWPAVRPDDQRSFHIDKQLNTLPLWYNETLLFWKEVYSKYRRKKIIR</sequence>
<keyword evidence="9" id="KW-1185">Reference proteome</keyword>